<feature type="repeat" description="LDL-receptor class B" evidence="16">
    <location>
        <begin position="2035"/>
        <end position="2079"/>
    </location>
</feature>
<dbReference type="PROSITE" id="PS01187">
    <property type="entry name" value="EGF_CA"/>
    <property type="match status" value="2"/>
</dbReference>
<keyword evidence="10 17" id="KW-0472">Membrane</keyword>
<evidence type="ECO:0000256" key="17">
    <source>
        <dbReference type="SAM" id="Phobius"/>
    </source>
</evidence>
<evidence type="ECO:0000256" key="18">
    <source>
        <dbReference type="SAM" id="SignalP"/>
    </source>
</evidence>
<evidence type="ECO:0000256" key="11">
    <source>
        <dbReference type="ARBA" id="ARBA00023157"/>
    </source>
</evidence>
<dbReference type="SUPFAM" id="SSF57184">
    <property type="entry name" value="Growth factor receptor domain"/>
    <property type="match status" value="2"/>
</dbReference>
<dbReference type="Pfam" id="PF00058">
    <property type="entry name" value="Ldl_recept_b"/>
    <property type="match status" value="7"/>
</dbReference>
<feature type="disulfide bond" evidence="15">
    <location>
        <begin position="3657"/>
        <end position="3675"/>
    </location>
</feature>
<gene>
    <name evidence="20" type="ORF">CINCED_3A001398</name>
</gene>
<dbReference type="PANTHER" id="PTHR22722:SF5">
    <property type="entry name" value="LOW-DENSITY LIPOPROTEIN RECEPTOR-RELATED PROTEIN 1B"/>
    <property type="match status" value="1"/>
</dbReference>
<evidence type="ECO:0000256" key="2">
    <source>
        <dbReference type="ARBA" id="ARBA00009939"/>
    </source>
</evidence>
<feature type="disulfide bond" evidence="15">
    <location>
        <begin position="3650"/>
        <end position="3662"/>
    </location>
</feature>
<feature type="domain" description="EGF-like" evidence="19">
    <location>
        <begin position="4383"/>
        <end position="4418"/>
    </location>
</feature>
<feature type="disulfide bond" evidence="15">
    <location>
        <begin position="3611"/>
        <end position="3623"/>
    </location>
</feature>
<feature type="disulfide bond" evidence="15">
    <location>
        <begin position="2973"/>
        <end position="2991"/>
    </location>
</feature>
<dbReference type="FunFam" id="2.120.10.30:FF:000035">
    <property type="entry name" value="Low-density lipoprotein receptor-related protein 2"/>
    <property type="match status" value="1"/>
</dbReference>
<evidence type="ECO:0000256" key="15">
    <source>
        <dbReference type="PROSITE-ProRule" id="PRU00124"/>
    </source>
</evidence>
<dbReference type="Proteomes" id="UP000325440">
    <property type="component" value="Unassembled WGS sequence"/>
</dbReference>
<feature type="domain" description="EGF-like" evidence="19">
    <location>
        <begin position="4317"/>
        <end position="4348"/>
    </location>
</feature>
<evidence type="ECO:0000256" key="14">
    <source>
        <dbReference type="PROSITE-ProRule" id="PRU00076"/>
    </source>
</evidence>
<proteinExistence type="inferred from homology"/>
<feature type="chain" id="PRO_5022704292" evidence="18">
    <location>
        <begin position="20"/>
        <end position="4744"/>
    </location>
</feature>
<dbReference type="GO" id="GO:0006897">
    <property type="term" value="P:endocytosis"/>
    <property type="evidence" value="ECO:0007669"/>
    <property type="project" value="UniProtKB-KW"/>
</dbReference>
<evidence type="ECO:0000313" key="20">
    <source>
        <dbReference type="EMBL" id="VVC25638.1"/>
    </source>
</evidence>
<keyword evidence="8" id="KW-0106">Calcium</keyword>
<feature type="repeat" description="LDL-receptor class B" evidence="16">
    <location>
        <begin position="4095"/>
        <end position="4138"/>
    </location>
</feature>
<feature type="domain" description="EGF-like" evidence="19">
    <location>
        <begin position="4488"/>
        <end position="4524"/>
    </location>
</feature>
<reference evidence="20 21" key="1">
    <citation type="submission" date="2019-08" db="EMBL/GenBank/DDBJ databases">
        <authorList>
            <person name="Alioto T."/>
            <person name="Alioto T."/>
            <person name="Gomez Garrido J."/>
        </authorList>
    </citation>
    <scope>NUCLEOTIDE SEQUENCE [LARGE SCALE GENOMIC DNA]</scope>
</reference>
<evidence type="ECO:0000313" key="21">
    <source>
        <dbReference type="Proteomes" id="UP000325440"/>
    </source>
</evidence>
<dbReference type="PROSITE" id="PS01209">
    <property type="entry name" value="LDLRA_1"/>
    <property type="match status" value="9"/>
</dbReference>
<feature type="disulfide bond" evidence="15">
    <location>
        <begin position="2636"/>
        <end position="2651"/>
    </location>
</feature>
<feature type="disulfide bond" evidence="15">
    <location>
        <begin position="3839"/>
        <end position="3854"/>
    </location>
</feature>
<feature type="disulfide bond" evidence="15">
    <location>
        <begin position="1081"/>
        <end position="1096"/>
    </location>
</feature>
<dbReference type="SUPFAM" id="SSF63825">
    <property type="entry name" value="YWTD domain"/>
    <property type="match status" value="8"/>
</dbReference>
<dbReference type="FunFam" id="4.10.400.10:FF:000002">
    <property type="entry name" value="Low-density lipoprotein receptor-related protein 1"/>
    <property type="match status" value="2"/>
</dbReference>
<feature type="disulfide bond" evidence="15">
    <location>
        <begin position="945"/>
        <end position="957"/>
    </location>
</feature>
<feature type="disulfide bond" evidence="14">
    <location>
        <begin position="4573"/>
        <end position="4583"/>
    </location>
</feature>
<feature type="repeat" description="LDL-receptor class B" evidence="16">
    <location>
        <begin position="2436"/>
        <end position="2478"/>
    </location>
</feature>
<feature type="disulfide bond" evidence="14">
    <location>
        <begin position="4387"/>
        <end position="4397"/>
    </location>
</feature>
<feature type="disulfide bond" evidence="15">
    <location>
        <begin position="3618"/>
        <end position="3636"/>
    </location>
</feature>
<feature type="repeat" description="LDL-receptor class B" evidence="16">
    <location>
        <begin position="1380"/>
        <end position="1422"/>
    </location>
</feature>
<protein>
    <submittedName>
        <fullName evidence="20">Growth factor receptor cysteine-rich domain,EGF-like, conserved site,EGF-like calcium-binding domain,Low</fullName>
    </submittedName>
</protein>
<feature type="domain" description="EGF-like" evidence="19">
    <location>
        <begin position="4529"/>
        <end position="4568"/>
    </location>
</feature>
<dbReference type="Gene3D" id="2.10.25.10">
    <property type="entry name" value="Laminin"/>
    <property type="match status" value="12"/>
</dbReference>
<keyword evidence="13" id="KW-0325">Glycoprotein</keyword>
<keyword evidence="4" id="KW-0254">Endocytosis</keyword>
<feature type="domain" description="EGF-like" evidence="19">
    <location>
        <begin position="3001"/>
        <end position="3040"/>
    </location>
</feature>
<feature type="disulfide bond" evidence="15">
    <location>
        <begin position="3460"/>
        <end position="3475"/>
    </location>
</feature>
<dbReference type="SUPFAM" id="SSF57196">
    <property type="entry name" value="EGF/Laminin"/>
    <property type="match status" value="5"/>
</dbReference>
<keyword evidence="6 18" id="KW-0732">Signal</keyword>
<evidence type="ECO:0000256" key="4">
    <source>
        <dbReference type="ARBA" id="ARBA00022583"/>
    </source>
</evidence>
<keyword evidence="11 14" id="KW-1015">Disulfide bond</keyword>
<dbReference type="GO" id="GO:0043235">
    <property type="term" value="C:receptor complex"/>
    <property type="evidence" value="ECO:0007669"/>
    <property type="project" value="TreeGrafter"/>
</dbReference>
<feature type="disulfide bond" evidence="15">
    <location>
        <begin position="3827"/>
        <end position="3845"/>
    </location>
</feature>
<feature type="disulfide bond" evidence="15">
    <location>
        <begin position="2673"/>
        <end position="2688"/>
    </location>
</feature>
<feature type="domain" description="EGF-like" evidence="19">
    <location>
        <begin position="4271"/>
        <end position="4313"/>
    </location>
</feature>
<dbReference type="InterPro" id="IPR000152">
    <property type="entry name" value="EGF-type_Asp/Asn_hydroxyl_site"/>
</dbReference>
<dbReference type="GO" id="GO:0005509">
    <property type="term" value="F:calcium ion binding"/>
    <property type="evidence" value="ECO:0007669"/>
    <property type="project" value="InterPro"/>
</dbReference>
<evidence type="ECO:0000256" key="13">
    <source>
        <dbReference type="ARBA" id="ARBA00023180"/>
    </source>
</evidence>
<dbReference type="EMBL" id="CABPRJ010000016">
    <property type="protein sequence ID" value="VVC25638.1"/>
    <property type="molecule type" value="Genomic_DNA"/>
</dbReference>
<feature type="disulfide bond" evidence="15">
    <location>
        <begin position="2574"/>
        <end position="2586"/>
    </location>
</feature>
<accession>A0A5E4M3D9</accession>
<dbReference type="PROSITE" id="PS50026">
    <property type="entry name" value="EGF_3"/>
    <property type="match status" value="8"/>
</dbReference>
<keyword evidence="21" id="KW-1185">Reference proteome</keyword>
<keyword evidence="5 17" id="KW-0812">Transmembrane</keyword>
<dbReference type="PROSITE" id="PS00022">
    <property type="entry name" value="EGF_1"/>
    <property type="match status" value="4"/>
</dbReference>
<feature type="disulfide bond" evidence="15">
    <location>
        <begin position="3630"/>
        <end position="3645"/>
    </location>
</feature>
<feature type="repeat" description="LDL-receptor class B" evidence="16">
    <location>
        <begin position="757"/>
        <end position="798"/>
    </location>
</feature>
<feature type="disulfide bond" evidence="15">
    <location>
        <begin position="3571"/>
        <end position="3583"/>
    </location>
</feature>
<feature type="disulfide bond" evidence="15">
    <location>
        <begin position="1044"/>
        <end position="1059"/>
    </location>
</feature>
<dbReference type="Gene3D" id="2.120.10.30">
    <property type="entry name" value="TolB, C-terminal domain"/>
    <property type="match status" value="8"/>
</dbReference>
<feature type="disulfide bond" evidence="14">
    <location>
        <begin position="4597"/>
        <end position="4606"/>
    </location>
</feature>
<evidence type="ECO:0000259" key="19">
    <source>
        <dbReference type="PROSITE" id="PS50026"/>
    </source>
</evidence>
<feature type="disulfide bond" evidence="15">
    <location>
        <begin position="2753"/>
        <end position="2771"/>
    </location>
</feature>
<dbReference type="InterPro" id="IPR001881">
    <property type="entry name" value="EGF-like_Ca-bd_dom"/>
</dbReference>
<comment type="caution">
    <text evidence="14">Lacks conserved residue(s) required for the propagation of feature annotation.</text>
</comment>
<dbReference type="PRINTS" id="PR00261">
    <property type="entry name" value="LDLRECEPTOR"/>
</dbReference>
<evidence type="ECO:0000256" key="7">
    <source>
        <dbReference type="ARBA" id="ARBA00022737"/>
    </source>
</evidence>
<feature type="disulfide bond" evidence="15">
    <location>
        <begin position="952"/>
        <end position="970"/>
    </location>
</feature>
<feature type="disulfide bond" evidence="15">
    <location>
        <begin position="3743"/>
        <end position="3761"/>
    </location>
</feature>
<feature type="domain" description="EGF-like" evidence="19">
    <location>
        <begin position="4419"/>
        <end position="4455"/>
    </location>
</feature>
<feature type="disulfide bond" evidence="15">
    <location>
        <begin position="3669"/>
        <end position="3684"/>
    </location>
</feature>
<dbReference type="InterPro" id="IPR051221">
    <property type="entry name" value="LDLR-related"/>
</dbReference>
<feature type="disulfide bond" evidence="15">
    <location>
        <begin position="1128"/>
        <end position="1143"/>
    </location>
</feature>
<feature type="disulfide bond" evidence="14">
    <location>
        <begin position="4275"/>
        <end position="4285"/>
    </location>
</feature>
<keyword evidence="3 14" id="KW-0245">EGF-like domain</keyword>
<feature type="repeat" description="LDL-receptor class B" evidence="16">
    <location>
        <begin position="3174"/>
        <end position="3216"/>
    </location>
</feature>
<dbReference type="PROSITE" id="PS01186">
    <property type="entry name" value="EGF_2"/>
    <property type="match status" value="4"/>
</dbReference>
<dbReference type="PROSITE" id="PS51120">
    <property type="entry name" value="LDLRB"/>
    <property type="match status" value="13"/>
</dbReference>
<name>A0A5E4M3D9_9HEMI</name>
<feature type="domain" description="EGF-like" evidence="19">
    <location>
        <begin position="4569"/>
        <end position="4607"/>
    </location>
</feature>
<dbReference type="SMART" id="SM00181">
    <property type="entry name" value="EGF"/>
    <property type="match status" value="28"/>
</dbReference>
<dbReference type="GO" id="GO:0005886">
    <property type="term" value="C:plasma membrane"/>
    <property type="evidence" value="ECO:0007669"/>
    <property type="project" value="TreeGrafter"/>
</dbReference>
<feature type="disulfide bond" evidence="15">
    <location>
        <begin position="3777"/>
        <end position="3789"/>
    </location>
</feature>
<dbReference type="InterPro" id="IPR011042">
    <property type="entry name" value="6-blade_b-propeller_TolB-like"/>
</dbReference>
<feature type="disulfide bond" evidence="15">
    <location>
        <begin position="3784"/>
        <end position="3802"/>
    </location>
</feature>
<feature type="repeat" description="LDL-receptor class B" evidence="16">
    <location>
        <begin position="2391"/>
        <end position="2435"/>
    </location>
</feature>
<dbReference type="SUPFAM" id="SSF57424">
    <property type="entry name" value="LDL receptor-like module"/>
    <property type="match status" value="29"/>
</dbReference>
<feature type="disulfide bond" evidence="14">
    <location>
        <begin position="4533"/>
        <end position="4543"/>
    </location>
</feature>
<dbReference type="FunFam" id="2.120.10.30:FF:000132">
    <property type="entry name" value="Uncharacterized protein"/>
    <property type="match status" value="1"/>
</dbReference>
<comment type="subcellular location">
    <subcellularLocation>
        <location evidence="1">Membrane</location>
        <topology evidence="1">Single-pass type I membrane protein</topology>
    </subcellularLocation>
</comment>
<dbReference type="InterPro" id="IPR000742">
    <property type="entry name" value="EGF"/>
</dbReference>
<dbReference type="FunFam" id="2.120.10.30:FF:000241">
    <property type="entry name" value="Low-density lipoprotein receptor-related protein 6"/>
    <property type="match status" value="4"/>
</dbReference>
<evidence type="ECO:0000256" key="16">
    <source>
        <dbReference type="PROSITE-ProRule" id="PRU00461"/>
    </source>
</evidence>
<feature type="repeat" description="LDL-receptor class B" evidence="16">
    <location>
        <begin position="430"/>
        <end position="473"/>
    </location>
</feature>
<feature type="repeat" description="LDL-receptor class B" evidence="16">
    <location>
        <begin position="3217"/>
        <end position="3260"/>
    </location>
</feature>
<feature type="disulfide bond" evidence="15">
    <location>
        <begin position="3578"/>
        <end position="3596"/>
    </location>
</feature>
<feature type="disulfide bond" evidence="14">
    <location>
        <begin position="4408"/>
        <end position="4417"/>
    </location>
</feature>
<feature type="transmembrane region" description="Helical" evidence="17">
    <location>
        <begin position="4626"/>
        <end position="4646"/>
    </location>
</feature>
<feature type="disulfide bond" evidence="15">
    <location>
        <begin position="2581"/>
        <end position="2599"/>
    </location>
</feature>
<evidence type="ECO:0000256" key="3">
    <source>
        <dbReference type="ARBA" id="ARBA00022536"/>
    </source>
</evidence>
<feature type="disulfide bond" evidence="15">
    <location>
        <begin position="2718"/>
        <end position="2733"/>
    </location>
</feature>
<dbReference type="InterPro" id="IPR018097">
    <property type="entry name" value="EGF_Ca-bd_CS"/>
</dbReference>
<feature type="disulfide bond" evidence="15">
    <location>
        <begin position="2886"/>
        <end position="2904"/>
    </location>
</feature>
<feature type="disulfide bond" evidence="15">
    <location>
        <begin position="3448"/>
        <end position="3466"/>
    </location>
</feature>
<dbReference type="SMART" id="SM00179">
    <property type="entry name" value="EGF_CA"/>
    <property type="match status" value="6"/>
</dbReference>
<feature type="disulfide bond" evidence="15">
    <location>
        <begin position="2746"/>
        <end position="2758"/>
    </location>
</feature>
<dbReference type="PROSITE" id="PS00010">
    <property type="entry name" value="ASX_HYDROXYL"/>
    <property type="match status" value="3"/>
</dbReference>
<feature type="repeat" description="LDL-receptor class B" evidence="16">
    <location>
        <begin position="657"/>
        <end position="700"/>
    </location>
</feature>
<feature type="disulfide bond" evidence="15">
    <location>
        <begin position="3441"/>
        <end position="3453"/>
    </location>
</feature>
<keyword evidence="9 17" id="KW-1133">Transmembrane helix</keyword>
<feature type="repeat" description="LDL-receptor class B" evidence="16">
    <location>
        <begin position="1654"/>
        <end position="1696"/>
    </location>
</feature>
<evidence type="ECO:0000256" key="9">
    <source>
        <dbReference type="ARBA" id="ARBA00022989"/>
    </source>
</evidence>
<feature type="disulfide bond" evidence="14">
    <location>
        <begin position="4303"/>
        <end position="4312"/>
    </location>
</feature>
<feature type="disulfide bond" evidence="15">
    <location>
        <begin position="2985"/>
        <end position="3000"/>
    </location>
</feature>
<feature type="disulfide bond" evidence="14">
    <location>
        <begin position="4558"/>
        <end position="4567"/>
    </location>
</feature>
<feature type="disulfide bond" evidence="15">
    <location>
        <begin position="2661"/>
        <end position="2679"/>
    </location>
</feature>
<evidence type="ECO:0000256" key="5">
    <source>
        <dbReference type="ARBA" id="ARBA00022692"/>
    </source>
</evidence>
<dbReference type="Gene3D" id="4.10.400.10">
    <property type="entry name" value="Low-density Lipoprotein Receptor"/>
    <property type="match status" value="29"/>
</dbReference>
<dbReference type="OrthoDB" id="21182at2759"/>
<comment type="similarity">
    <text evidence="2">Belongs to the LDLR family.</text>
</comment>
<feature type="disulfide bond" evidence="15">
    <location>
        <begin position="2879"/>
        <end position="2891"/>
    </location>
</feature>
<evidence type="ECO:0000256" key="1">
    <source>
        <dbReference type="ARBA" id="ARBA00004479"/>
    </source>
</evidence>
<feature type="repeat" description="LDL-receptor class B" evidence="16">
    <location>
        <begin position="4051"/>
        <end position="4094"/>
    </location>
</feature>
<evidence type="ECO:0000256" key="6">
    <source>
        <dbReference type="ARBA" id="ARBA00022729"/>
    </source>
</evidence>
<feature type="disulfide bond" evidence="14">
    <location>
        <begin position="4338"/>
        <end position="4347"/>
    </location>
</feature>
<feature type="disulfide bond" evidence="15">
    <location>
        <begin position="3710"/>
        <end position="3725"/>
    </location>
</feature>
<feature type="disulfide bond" evidence="15">
    <location>
        <begin position="35"/>
        <end position="47"/>
    </location>
</feature>
<dbReference type="FunFam" id="2.10.25.10:FF:000009">
    <property type="entry name" value="Low-density lipoprotein receptor isoform 1"/>
    <property type="match status" value="1"/>
</dbReference>
<feature type="disulfide bond" evidence="15">
    <location>
        <begin position="3508"/>
        <end position="3523"/>
    </location>
</feature>
<evidence type="ECO:0000256" key="10">
    <source>
        <dbReference type="ARBA" id="ARBA00023136"/>
    </source>
</evidence>
<feature type="disulfide bond" evidence="15">
    <location>
        <begin position="2926"/>
        <end position="2944"/>
    </location>
</feature>
<dbReference type="InterPro" id="IPR002172">
    <property type="entry name" value="LDrepeatLR_classA_rpt"/>
</dbReference>
<evidence type="ECO:0000256" key="8">
    <source>
        <dbReference type="ARBA" id="ARBA00022837"/>
    </source>
</evidence>
<dbReference type="CDD" id="cd00112">
    <property type="entry name" value="LDLa"/>
    <property type="match status" value="27"/>
</dbReference>
<feature type="disulfide bond" evidence="15">
    <location>
        <begin position="1032"/>
        <end position="1050"/>
    </location>
</feature>
<feature type="disulfide bond" evidence="14">
    <location>
        <begin position="4321"/>
        <end position="4331"/>
    </location>
</feature>
<feature type="disulfide bond" evidence="15">
    <location>
        <begin position="1062"/>
        <end position="1074"/>
    </location>
</feature>
<keyword evidence="12 20" id="KW-0675">Receptor</keyword>
<evidence type="ECO:0000256" key="12">
    <source>
        <dbReference type="ARBA" id="ARBA00023170"/>
    </source>
</evidence>
<dbReference type="InterPro" id="IPR036055">
    <property type="entry name" value="LDL_receptor-like_sf"/>
</dbReference>
<sequence length="4744" mass="532010">MIQQICLLELLIFFYRSSAISTLNDFTNEKSIISCNETQFLCGSGECIPLKWKCDFNPDCADGSDELYSCGVPTCKHFQFQCALSKKCISRAWICDGEHDCGLIEGLNSTTEQDTSDEDPLQCQKSGSCPPNMARCGNSTQCEYIEVFCDNITHCANSMDEGSFCDNMVPCHGLNCTHQCKPTGKGPACFCPEGMQPHKNECIDMDECNVLDYTCDQICKNINGSFSCSCVPGYVQVNSTCKAINVPENEPATLFVSTSKEIRRVYLNGTSYPGPRCNVQALSLTFDHRNRTICFIHQYNKIDGTKLSCAKIDNLSIFWDLPSPTFYPLLTTTHVALDWVSGNWYYVDDERDMIYMCTSIMKYCDILIDTNLNRPRSIALDPTKGYMFFTKWGQYPAMVERAQLNGLDRQPLVDHKIVYPYGLTVDIPSEHVYWVDTYLDFVERINYDGSNRRTIQKGFPVINLYDVSVFENNLYVTSWRLQSVIKLNKFNSSSYESLITNNLSRPFTIHVFHRQEQPEIKHPCMINNGGCDHICVTVYKNKEPTAHCLCEPGYKLTSGKCISLKLSAFLIFGKSNPPMIKGISMNPKHNKEQIILPLNDGRLPTSIDFDVKTQSIYYSGGKKSAIERMRLNGTKKESVKILPEMNCEGLAIDWTGRNLFWTDEGLGTINVFKLDDPTKQKVLITDKVYHPRSIVLDPKNGFMYWGNWPRGSTQFSYVKTKSSGSIERAWMDGNNQTSFVNQDVQWPISLTLDFFTRRLYWSDVYYDRIECIDLDRSNRQVIKQSTPYPYGIAIYNDLLFWTETDTMEVLVKSYNLGNKSIEILGIENPQLLTLKVYNSEAQVKVSPYWCEKIELCPGLCMSTPNGPVCLCNDGYVLKTIDDKKKECVKSSNYSVLTACDKPDHFQCIKSKECLDKKLTCDGDNDCGDGSDEDNSINGPCHNLTCPQENFLCDFDKCIPKFWVCDGENDCNDKTDEKSELCESCLASQFACTVTKRCIPHSWVCDGTFDCGDGDTSDEHHYCETCHEFEFKCKNGHCISYEYYCNAEDNCGDGSDEEKCSNCSGEFLCAKNNTCIPLLKKCDGVIDCDGATDELNCTNALNKINHGCSNNEFLCSISTDFCIDKHYVCDGLPDCPDGSDEKNCTLIKNCTLENCQIHSIDKSPLNICQYPNKSCDNNTLCVSVEMLCNDENDCLDGSDEGGQCVENLCESGSDCSHTCINSPDGFICLCPKNMTLQLDGVTCTIVNPCNTWGRCSQKCLEIDQQGHKCTCNEGYLLATDHFTCKSTDSSVPQIILSNKYEIRGIDLVTRDVKSLISNLKNTVKIDFYHANDGTDTLYFTDLADDKIFKGTIIGGSLSEVEVVVQSGLTTVEGLAVDWVAGNIYWVQSNLDQIEVAKLNGSFRKTLISGDMENPRAIALDPRFGYLFWTSWDTAVPRIERCSMAGEFRKIIVIVSNLFDGEWPNDLTLDYELNRIYWIDARSDSIHTVNYDGHDHHLVLIGHDLLSRSFAITIFENYVYWTDWSSNSINKANKWSGSNVSVVYLTQTQPFDVKILHPSRQPKVEFNPCGINNGNCSHLCLLNINSTYKCDCPHIMQLSSDNHTCIVNEIVLLFAQINEIHGVNLDRPYYNTIPTLLSYESQSLLHTQIDYLAINKTIYWSDYLSNEIKRSSLSGDIIEVILDTGIHHPNGFAIDWLSKNIFVSSSDQNPFTEEKTTAPKFIIIACNLDGEYFTTIYSSDWTDKENNKTVQIGSLAIFPQQGKLFWSQTMASGHHNIIMSNMNGSSYSIIFAEKIIPFIPGFTSLTVDQETNTLYWVNADKHSIHSYSIQNSKVNPPLNLPDESYPSYIALYKNNIYYVDNKLRNIQFANKITGNGNSLFRNITADVYALSLYDPSLQTGVNGCSKNKGLCSHICLPISADDWVCRCADGYTIDPKNKNDCIGAKEFLLYTAESEIKGISLKKNDTNKVLSPLSKTSMAFSIDFYEDYIYWSDDEQGSIMRIRRDGTGRQIILNREQSGETSTGTWVSGIAIDWIAGHIYWANPLLNIIQVAYLNGSNAYVVLDGGETMEKPNSLAVDPVAGFLFWSIRRYHGVSRSSLDGMNRKSILLNKDQPFVEDITLDYANHKVYFCQQSLIGRCNYDGSEYEVLYKEKNSNPVSIVVHDGYIYWLGVMQTQGLSSLMVSPINNISATEELIQEIGEHPKDVQIFSKSRHQGINICAKHNGGCQELCLYNGTHGVCACAHGIIDTDGKSCKDYTTFLMYSRADEIDSITLSENPNFKTPFKVLQSKQFMQNVIALSYDYARSLLFYSDIQRGTIDAIHFNNTGHRVIVENQESVEGIDYEMKENKLYWTNSNASISQINLNKPNAVPEIVLQLGPSDRPRGIAVEICDKRMYWTNWNDLKPSIQRAFVNGFKVESIITTDIQIPNALTLDHMTQKMYWGDAKLDKIERCEYDGTNRVVLAEMYPQHPFDIAVYGDYFFWTDWILNAVLRADKYTGANVAWLRKDVQRPMGIVAVSDNINDCFRNPCMTLNGGCEDICHLDIKGVVECSCNHNRMLLPDNKRCIESNILQTNCSSNEFACSSNDCVPYENTCDDIPHCQDESDENINYCATRSCPDGFFSCQDILNRCILKDRKCDGNLDCLDGFDEKDCSCQNSTFFRCKSGDCIAPNLRCDHDPDCTDASDEMGCDFKSCEDFFDDATLISCNTTTACIHPNWICDGQNDCWDNSDEQNCSTIKDSVSLKNNCLSTDFKCSNGKCISKSWRCDGDDDCGDSLNTLPSSDERNCSVKCKSSEFQCKTKFETFQCLPTSWQCDETPDCLDGSDEPKNCLSRNCSESDFLCNNTGRCIPSTWVCDKDDDCGDGSDETEDKCKMFNNTTCPLNQFECVNKKCLFEEYYCDGYDDCGDNSDEPDYCKVVCDSIREFTCENGVCILLTDVCNGKNDCGDNSDENVHGQECNYNKDEYCLWPDYFLCNNKICVDVNLTCNGIDDCGDFSDEIGCNVNECSFEEVHYCEHICIDHPVGYECKCHPGYKSVGSFCHDINECNSSDVIKPCSQICYNTIGSFKCDCTSGYTLLPDKASCKASTIEKPILVFANKHYIKQIDLLGIETEILVDNLTNVVAVDYDYSESCLYWSDITKYGSTIKRKCKDKSAERLHGPVIYSPDGIAVDWVAKNLYWCDKGIDTIEVSKLNGQFRKVLINKNLQEPRAISLDPIRGFMYWTDWGEVPYIGKAGMDGSEPKAILNESLGWPNALAISLATEELFWADAKEDYIAYSDLNGNNRRVIMSRIMNPSVNIHHVFAITLFENFVYWSDWETKNIHKCHKYSGQGCQNVTSLAYRPMDIKIKHPLLQPSRVYNPCEKNNGGCKALCLLSPNLGRICACPQNFILAPDNMNCIANCSSMHFVCVNTFKCIPFWYHCDKHDDCGDGSDEPDNCADFQCMSGQFQCTNLQCIHPSQICNGISDCKDNSDEDNCENYTCLETHFKCQRGSLLSKLPKPTCISNQLKCNGFNDCLDGEDETDCKLKACGVKEFTCEKTGKCIPKVFVCDGEQDCGFGDTSDEPTNCTSRTCAPDEIRCNNGRCIHSTWKCDGEKDCPDMEDEPSSCFNVTCDPTYFKCANGKCIPGRWRCDYENDCSDGSDETSCSPRNCSEYEFRCSDGQCIPASRKCDGKPNCNDNSDEAECDSRVMCDDDDFHCNGSYHCISLKWRCDGDQDCPDGSDEWNCTDKIGKGCSISRNGQFVCNNGDCISLGNRCDGEEDCADGSDENRTMCALVSCPPGKFRCNNNNCVFYTNVCDDLDHCGDGSDETITACASASQICDSSKFRCANGQCINRKLRCNGHYDCLDNSDEFLCTNVIKTSCQFGSCSQICLPNKNSTHSCHCARGYSVTLPNKSCQAHGASALLVVASHEGDIFFVDPYKSHENLFKYSAVTLPAHKIHSIDIFWNSNSTYLFWSDNNSKALYSTVIDNPVRSLNRSARDMNTVKKIIQSEGTPESIAIDWVSKNVYWIENYMRSKVIKVATVEGKHIKTLIKFETDRKPQNIVLDPQSGSMYWTDLGHKPHIETCSMDGSNRQIFISDSVRSPAGLTIDYAARRLYWTDTKPYTIETVSLDGKGRKVIYKFPKGKHPANIELFEDSVYVALLTTIVRIDKFGDKNMTVLSKNIFRATDLVILQENKHPTDLTNYCAISPCHPTTLCVPTLLSLNLSNRTCLCADDQSEVQTSTDIKCVAKPIPPIICDPPCSMGVCESNGTSALGHCKCDPFFTGDTCDVYSCHTFCHNNGICFVEPGPTSDNDTIVKCKCTPKWTGDVCDIPVPSRGCPGGCLNGGSCIDNICDCLPGITGKNCEKCVNVDCKNGGICMISDSGIGECLCAAGFKGPSCTESDCDHYCNMQGTCFLDSNGPICRCHVGFTGQHCEFNSCTDQICLNGGMCYINDQNITACLCPPQFKDPNCRIDICNCSCSKNDHECHMYCPNRNHPICDKLNETMNLCHPELCKNGGTCIIVNGLPTCRCVGLWGSPDCSNIVVDSGSCLGYCYNNGTCYFESNSGVDEPYCNCSKGWTGKQCTDRFTCTNYCLNGGTCIEPEESTGSLSCHCHNHYDGDRCQTQLIVVYAEHKNKNLINSLWIILSIAMLLIVVTATTYYFTKLRRRGRSFLHVRMQENIEVNNPMYIQDDIDDEDIHLDRAFPLQEKPSGNFGNPVYDSVYSAGSSTSVTGSEESKGLLQSTNLMNQILSPENSQDEA</sequence>
<feature type="disulfide bond" evidence="15">
    <location>
        <begin position="3820"/>
        <end position="3832"/>
    </location>
</feature>
<feature type="disulfide bond" evidence="15">
    <location>
        <begin position="42"/>
        <end position="60"/>
    </location>
</feature>
<dbReference type="InterPro" id="IPR023415">
    <property type="entry name" value="LDLR_class-A_CS"/>
</dbReference>
<dbReference type="InterPro" id="IPR009030">
    <property type="entry name" value="Growth_fac_rcpt_cys_sf"/>
</dbReference>
<dbReference type="PROSITE" id="PS50068">
    <property type="entry name" value="LDLRA_2"/>
    <property type="match status" value="30"/>
</dbReference>
<keyword evidence="7" id="KW-0677">Repeat</keyword>
<organism evidence="20 21">
    <name type="scientific">Cinara cedri</name>
    <dbReference type="NCBI Taxonomy" id="506608"/>
    <lineage>
        <taxon>Eukaryota</taxon>
        <taxon>Metazoa</taxon>
        <taxon>Ecdysozoa</taxon>
        <taxon>Arthropoda</taxon>
        <taxon>Hexapoda</taxon>
        <taxon>Insecta</taxon>
        <taxon>Pterygota</taxon>
        <taxon>Neoptera</taxon>
        <taxon>Paraneoptera</taxon>
        <taxon>Hemiptera</taxon>
        <taxon>Sternorrhyncha</taxon>
        <taxon>Aphidomorpha</taxon>
        <taxon>Aphidoidea</taxon>
        <taxon>Aphididae</taxon>
        <taxon>Lachninae</taxon>
        <taxon>Cinara</taxon>
    </lineage>
</organism>
<dbReference type="Pfam" id="PF14670">
    <property type="entry name" value="FXa_inhibition"/>
    <property type="match status" value="1"/>
</dbReference>
<feature type="disulfide bond" evidence="15">
    <location>
        <begin position="1025"/>
        <end position="1037"/>
    </location>
</feature>
<feature type="disulfide bond" evidence="14">
    <location>
        <begin position="4514"/>
        <end position="4523"/>
    </location>
</feature>
<feature type="repeat" description="LDL-receptor class B" evidence="16">
    <location>
        <begin position="1472"/>
        <end position="1516"/>
    </location>
</feature>
<feature type="disulfide bond" evidence="14">
    <location>
        <begin position="4445"/>
        <end position="4454"/>
    </location>
</feature>
<dbReference type="Pfam" id="PF00057">
    <property type="entry name" value="Ldl_recept_a"/>
    <property type="match status" value="27"/>
</dbReference>
<dbReference type="InterPro" id="IPR000033">
    <property type="entry name" value="LDLR_classB_rpt"/>
</dbReference>
<dbReference type="PANTHER" id="PTHR22722">
    <property type="entry name" value="LOW-DENSITY LIPOPROTEIN RECEPTOR-RELATED PROTEIN 2-RELATED"/>
    <property type="match status" value="1"/>
</dbReference>
<dbReference type="SMART" id="SM00192">
    <property type="entry name" value="LDLa"/>
    <property type="match status" value="31"/>
</dbReference>
<dbReference type="SMART" id="SM00135">
    <property type="entry name" value="LY"/>
    <property type="match status" value="32"/>
</dbReference>
<dbReference type="FunFam" id="4.10.400.10:FF:000011">
    <property type="entry name" value="Low-density lipoprotein receptor-related protein 1"/>
    <property type="match status" value="1"/>
</dbReference>
<feature type="signal peptide" evidence="18">
    <location>
        <begin position="1"/>
        <end position="19"/>
    </location>
</feature>
<dbReference type="FunFam" id="4.10.400.10:FF:000065">
    <property type="entry name" value="Transmembrane protease serine 7"/>
    <property type="match status" value="1"/>
</dbReference>